<organism evidence="4 5">
    <name type="scientific">Gossypium australe</name>
    <dbReference type="NCBI Taxonomy" id="47621"/>
    <lineage>
        <taxon>Eukaryota</taxon>
        <taxon>Viridiplantae</taxon>
        <taxon>Streptophyta</taxon>
        <taxon>Embryophyta</taxon>
        <taxon>Tracheophyta</taxon>
        <taxon>Spermatophyta</taxon>
        <taxon>Magnoliopsida</taxon>
        <taxon>eudicotyledons</taxon>
        <taxon>Gunneridae</taxon>
        <taxon>Pentapetalae</taxon>
        <taxon>rosids</taxon>
        <taxon>malvids</taxon>
        <taxon>Malvales</taxon>
        <taxon>Malvaceae</taxon>
        <taxon>Malvoideae</taxon>
        <taxon>Gossypium</taxon>
    </lineage>
</organism>
<protein>
    <submittedName>
        <fullName evidence="4">Protein HOTHEAD-like</fullName>
    </submittedName>
</protein>
<keyword evidence="2" id="KW-0285">Flavoprotein</keyword>
<comment type="cofactor">
    <cofactor evidence="1">
        <name>FAD</name>
        <dbReference type="ChEBI" id="CHEBI:57692"/>
    </cofactor>
</comment>
<dbReference type="OrthoDB" id="1737057at2759"/>
<evidence type="ECO:0000256" key="1">
    <source>
        <dbReference type="ARBA" id="ARBA00001974"/>
    </source>
</evidence>
<dbReference type="InterPro" id="IPR051871">
    <property type="entry name" value="GMC_Oxidoreductase-Related"/>
</dbReference>
<dbReference type="Proteomes" id="UP000325315">
    <property type="component" value="Unassembled WGS sequence"/>
</dbReference>
<keyword evidence="5" id="KW-1185">Reference proteome</keyword>
<evidence type="ECO:0000313" key="5">
    <source>
        <dbReference type="Proteomes" id="UP000325315"/>
    </source>
</evidence>
<dbReference type="PANTHER" id="PTHR45968:SF5">
    <property type="entry name" value="PROTEIN HOTHEAD"/>
    <property type="match status" value="1"/>
</dbReference>
<comment type="caution">
    <text evidence="4">The sequence shown here is derived from an EMBL/GenBank/DDBJ whole genome shotgun (WGS) entry which is preliminary data.</text>
</comment>
<evidence type="ECO:0000313" key="4">
    <source>
        <dbReference type="EMBL" id="KAA3468843.1"/>
    </source>
</evidence>
<name>A0A5B6VIF6_9ROSI</name>
<dbReference type="EMBL" id="SMMG02000006">
    <property type="protein sequence ID" value="KAA3468843.1"/>
    <property type="molecule type" value="Genomic_DNA"/>
</dbReference>
<reference evidence="5" key="1">
    <citation type="journal article" date="2019" name="Plant Biotechnol. J.">
        <title>Genome sequencing of the Australian wild diploid species Gossypium australe highlights disease resistance and delayed gland morphogenesis.</title>
        <authorList>
            <person name="Cai Y."/>
            <person name="Cai X."/>
            <person name="Wang Q."/>
            <person name="Wang P."/>
            <person name="Zhang Y."/>
            <person name="Cai C."/>
            <person name="Xu Y."/>
            <person name="Wang K."/>
            <person name="Zhou Z."/>
            <person name="Wang C."/>
            <person name="Geng S."/>
            <person name="Li B."/>
            <person name="Dong Q."/>
            <person name="Hou Y."/>
            <person name="Wang H."/>
            <person name="Ai P."/>
            <person name="Liu Z."/>
            <person name="Yi F."/>
            <person name="Sun M."/>
            <person name="An G."/>
            <person name="Cheng J."/>
            <person name="Zhang Y."/>
            <person name="Shi Q."/>
            <person name="Xie Y."/>
            <person name="Shi X."/>
            <person name="Chang Y."/>
            <person name="Huang F."/>
            <person name="Chen Y."/>
            <person name="Hong S."/>
            <person name="Mi L."/>
            <person name="Sun Q."/>
            <person name="Zhang L."/>
            <person name="Zhou B."/>
            <person name="Peng R."/>
            <person name="Zhang X."/>
            <person name="Liu F."/>
        </authorList>
    </citation>
    <scope>NUCLEOTIDE SEQUENCE [LARGE SCALE GENOMIC DNA]</scope>
    <source>
        <strain evidence="5">cv. PA1801</strain>
    </source>
</reference>
<dbReference type="InterPro" id="IPR036188">
    <property type="entry name" value="FAD/NAD-bd_sf"/>
</dbReference>
<dbReference type="PANTHER" id="PTHR45968">
    <property type="entry name" value="OSJNBA0019K04.7 PROTEIN"/>
    <property type="match status" value="1"/>
</dbReference>
<evidence type="ECO:0000256" key="2">
    <source>
        <dbReference type="ARBA" id="ARBA00022630"/>
    </source>
</evidence>
<sequence length="204" mass="22702">MLSGIGLKAELQRLNISMVLHNEFVGKGMVDNSMNLVFVPMTRSVEQSLIQTVGITKMGVYIEASNGFGQSQDSIHCHHGLLSTETGQLLTVPPKQRTQQAIDLQATILISTNINHFCLQSLFVLAELCIIDSSFKESLSSFTSTSLLLVDNLDYSKQSRILCGPQHKKHFTDFFSFSLILLASIERTIEPSLIDALSHHPIRW</sequence>
<dbReference type="AlphaFoldDB" id="A0A5B6VIF6"/>
<gene>
    <name evidence="4" type="ORF">EPI10_014691</name>
</gene>
<proteinExistence type="predicted"/>
<keyword evidence="3" id="KW-0274">FAD</keyword>
<dbReference type="Gene3D" id="3.30.410.40">
    <property type="match status" value="1"/>
</dbReference>
<accession>A0A5B6VIF6</accession>
<dbReference type="Gene3D" id="3.50.50.60">
    <property type="entry name" value="FAD/NAD(P)-binding domain"/>
    <property type="match status" value="1"/>
</dbReference>
<evidence type="ECO:0000256" key="3">
    <source>
        <dbReference type="ARBA" id="ARBA00022827"/>
    </source>
</evidence>